<name>E2S8J5_9ACTN</name>
<evidence type="ECO:0000313" key="1">
    <source>
        <dbReference type="EMBL" id="EFQ84500.1"/>
    </source>
</evidence>
<dbReference type="HOGENOM" id="CLU_2271397_0_0_11"/>
<protein>
    <submittedName>
        <fullName evidence="1">Uncharacterized protein</fullName>
    </submittedName>
</protein>
<gene>
    <name evidence="1" type="ORF">HMPREF0063_10352</name>
</gene>
<dbReference type="EMBL" id="ACLF03000002">
    <property type="protein sequence ID" value="EFQ84500.1"/>
    <property type="molecule type" value="Genomic_DNA"/>
</dbReference>
<proteinExistence type="predicted"/>
<accession>E2S8J5</accession>
<dbReference type="Proteomes" id="UP000003111">
    <property type="component" value="Unassembled WGS sequence"/>
</dbReference>
<dbReference type="RefSeq" id="WP_007079232.1">
    <property type="nucleotide sequence ID" value="NZ_CM001024.1"/>
</dbReference>
<evidence type="ECO:0000313" key="2">
    <source>
        <dbReference type="Proteomes" id="UP000003111"/>
    </source>
</evidence>
<dbReference type="OrthoDB" id="3748452at2"/>
<dbReference type="AlphaFoldDB" id="E2S8J5"/>
<dbReference type="eggNOG" id="ENOG502ZV7R">
    <property type="taxonomic scope" value="Bacteria"/>
</dbReference>
<comment type="caution">
    <text evidence="1">The sequence shown here is derived from an EMBL/GenBank/DDBJ whole genome shotgun (WGS) entry which is preliminary data.</text>
</comment>
<organism evidence="1 2">
    <name type="scientific">Aeromicrobium marinum DSM 15272</name>
    <dbReference type="NCBI Taxonomy" id="585531"/>
    <lineage>
        <taxon>Bacteria</taxon>
        <taxon>Bacillati</taxon>
        <taxon>Actinomycetota</taxon>
        <taxon>Actinomycetes</taxon>
        <taxon>Propionibacteriales</taxon>
        <taxon>Nocardioidaceae</taxon>
        <taxon>Aeromicrobium</taxon>
    </lineage>
</organism>
<dbReference type="STRING" id="585531.HMPREF0063_10352"/>
<keyword evidence="2" id="KW-1185">Reference proteome</keyword>
<reference evidence="1" key="1">
    <citation type="submission" date="2010-08" db="EMBL/GenBank/DDBJ databases">
        <authorList>
            <person name="Muzny D."/>
            <person name="Qin X."/>
            <person name="Buhay C."/>
            <person name="Dugan-Rocha S."/>
            <person name="Ding Y."/>
            <person name="Chen G."/>
            <person name="Hawes A."/>
            <person name="Holder M."/>
            <person name="Jhangiani S."/>
            <person name="Johnson A."/>
            <person name="Khan Z."/>
            <person name="Li Z."/>
            <person name="Liu W."/>
            <person name="Liu X."/>
            <person name="Perez L."/>
            <person name="Shen H."/>
            <person name="Wang Q."/>
            <person name="Watt J."/>
            <person name="Xi L."/>
            <person name="Xin Y."/>
            <person name="Zhou J."/>
            <person name="Deng J."/>
            <person name="Jiang H."/>
            <person name="Liu Y."/>
            <person name="Qu J."/>
            <person name="Song X.-Z."/>
            <person name="Zhang L."/>
            <person name="Villasana D."/>
            <person name="Johnson A."/>
            <person name="Liu J."/>
            <person name="Liyanage D."/>
            <person name="Lorensuhewa L."/>
            <person name="Robinson T."/>
            <person name="Song A."/>
            <person name="Song B.-B."/>
            <person name="Dinh H."/>
            <person name="Thornton R."/>
            <person name="Coyle M."/>
            <person name="Francisco L."/>
            <person name="Jackson L."/>
            <person name="Javaid M."/>
            <person name="Korchina V."/>
            <person name="Kovar C."/>
            <person name="Mata R."/>
            <person name="Mathew T."/>
            <person name="Ngo R."/>
            <person name="Nguyen L."/>
            <person name="Nguyen N."/>
            <person name="Okwuonu G."/>
            <person name="Ongeri F."/>
            <person name="Pham C."/>
            <person name="Simmons D."/>
            <person name="Wilczek-Boney K."/>
            <person name="Hale W."/>
            <person name="Jakkamsetti A."/>
            <person name="Pham P."/>
            <person name="Ruth R."/>
            <person name="San Lucas F."/>
            <person name="Warren J."/>
            <person name="Zhang J."/>
            <person name="Zhao Z."/>
            <person name="Zhou C."/>
            <person name="Zhu D."/>
            <person name="Lee S."/>
            <person name="Bess C."/>
            <person name="Blankenburg K."/>
            <person name="Forbes L."/>
            <person name="Fu Q."/>
            <person name="Gubbala S."/>
            <person name="Hirani K."/>
            <person name="Jayaseelan J.C."/>
            <person name="Lara F."/>
            <person name="Munidasa M."/>
            <person name="Palculict T."/>
            <person name="Patil S."/>
            <person name="Pu L.-L."/>
            <person name="Saada N."/>
            <person name="Tang L."/>
            <person name="Weissenberger G."/>
            <person name="Zhu Y."/>
            <person name="Hemphill L."/>
            <person name="Shang Y."/>
            <person name="Youmans B."/>
            <person name="Ayvaz T."/>
            <person name="Ross M."/>
            <person name="Santibanez J."/>
            <person name="Aqrawi P."/>
            <person name="Gross S."/>
            <person name="Joshi V."/>
            <person name="Fowler G."/>
            <person name="Nazareth L."/>
            <person name="Reid J."/>
            <person name="Worley K."/>
            <person name="Petrosino J."/>
            <person name="Highlander S."/>
            <person name="Gibbs R."/>
        </authorList>
    </citation>
    <scope>NUCLEOTIDE SEQUENCE [LARGE SCALE GENOMIC DNA]</scope>
    <source>
        <strain evidence="1">DSM 15272</strain>
    </source>
</reference>
<sequence length="102" mass="10192">MTATLLTVSGTLSIADGSAPSGGGVATVKVVDAEGEVLAASALEVDRLPAPFSLTVDPTLTPDPSALQVWAFLRAGTAGWGTLELVDAGADDVGVVLTRIDD</sequence>